<dbReference type="Proteomes" id="UP001258181">
    <property type="component" value="Unassembled WGS sequence"/>
</dbReference>
<evidence type="ECO:0000313" key="3">
    <source>
        <dbReference type="EMBL" id="MDR7073338.1"/>
    </source>
</evidence>
<evidence type="ECO:0000256" key="2">
    <source>
        <dbReference type="SAM" id="Phobius"/>
    </source>
</evidence>
<feature type="transmembrane region" description="Helical" evidence="2">
    <location>
        <begin position="12"/>
        <end position="32"/>
    </location>
</feature>
<feature type="compositionally biased region" description="Basic and acidic residues" evidence="1">
    <location>
        <begin position="156"/>
        <end position="216"/>
    </location>
</feature>
<keyword evidence="4" id="KW-1185">Reference proteome</keyword>
<evidence type="ECO:0000313" key="4">
    <source>
        <dbReference type="Proteomes" id="UP001258181"/>
    </source>
</evidence>
<keyword evidence="2" id="KW-0812">Transmembrane</keyword>
<accession>A0ABU1U1L3</accession>
<evidence type="ECO:0000256" key="1">
    <source>
        <dbReference type="SAM" id="MobiDB-lite"/>
    </source>
</evidence>
<reference evidence="3 4" key="1">
    <citation type="submission" date="2023-07" db="EMBL/GenBank/DDBJ databases">
        <title>Sorghum-associated microbial communities from plants grown in Nebraska, USA.</title>
        <authorList>
            <person name="Schachtman D."/>
        </authorList>
    </citation>
    <scope>NUCLEOTIDE SEQUENCE [LARGE SCALE GENOMIC DNA]</scope>
    <source>
        <strain evidence="3 4">BE211</strain>
    </source>
</reference>
<gene>
    <name evidence="3" type="ORF">J2X07_002324</name>
</gene>
<dbReference type="RefSeq" id="WP_310258839.1">
    <property type="nucleotide sequence ID" value="NZ_JAVDWA010000003.1"/>
</dbReference>
<proteinExistence type="predicted"/>
<sequence>MELKRTRRNKKMYAMIKLLIAIYCLIIMSSKYDTYAWLSAKSSAEGTIKNATTSDLLKITYGDVKYSKNCKVKTTITVKNISDLDIPIKLTNVFGIPFPIDSIESGKSISSEFNGRAPLGCEATSVNYHLIGFKGYIDEDLSIPLDHEKLIATIQKDKTEATNEDQPKDKSDNSKTDEPKPEGNNEESKKDEPQKDTGNEEKQPAPEDKQGSDKVDQPTAEPINPDPNAEKENNSPANPPAQNAEQQNTESKDDPKNGVK</sequence>
<protein>
    <submittedName>
        <fullName evidence="3">Uncharacterized protein</fullName>
    </submittedName>
</protein>
<keyword evidence="2" id="KW-1133">Transmembrane helix</keyword>
<feature type="region of interest" description="Disordered" evidence="1">
    <location>
        <begin position="156"/>
        <end position="260"/>
    </location>
</feature>
<organism evidence="3 4">
    <name type="scientific">Fictibacillus barbaricus</name>
    <dbReference type="NCBI Taxonomy" id="182136"/>
    <lineage>
        <taxon>Bacteria</taxon>
        <taxon>Bacillati</taxon>
        <taxon>Bacillota</taxon>
        <taxon>Bacilli</taxon>
        <taxon>Bacillales</taxon>
        <taxon>Fictibacillaceae</taxon>
        <taxon>Fictibacillus</taxon>
    </lineage>
</organism>
<feature type="compositionally biased region" description="Basic and acidic residues" evidence="1">
    <location>
        <begin position="250"/>
        <end position="260"/>
    </location>
</feature>
<dbReference type="EMBL" id="JAVDWA010000003">
    <property type="protein sequence ID" value="MDR7073338.1"/>
    <property type="molecule type" value="Genomic_DNA"/>
</dbReference>
<name>A0ABU1U1L3_9BACL</name>
<feature type="compositionally biased region" description="Low complexity" evidence="1">
    <location>
        <begin position="234"/>
        <end position="248"/>
    </location>
</feature>
<keyword evidence="2" id="KW-0472">Membrane</keyword>
<comment type="caution">
    <text evidence="3">The sequence shown here is derived from an EMBL/GenBank/DDBJ whole genome shotgun (WGS) entry which is preliminary data.</text>
</comment>